<feature type="domain" description="KH type-2" evidence="9">
    <location>
        <begin position="221"/>
        <end position="297"/>
    </location>
</feature>
<keyword evidence="3 6" id="KW-0547">Nucleotide-binding</keyword>
<feature type="region of interest" description="G3" evidence="7">
    <location>
        <begin position="60"/>
        <end position="63"/>
    </location>
</feature>
<dbReference type="InterPro" id="IPR027417">
    <property type="entry name" value="P-loop_NTPase"/>
</dbReference>
<dbReference type="CDD" id="cd22534">
    <property type="entry name" value="KH-II_Era"/>
    <property type="match status" value="1"/>
</dbReference>
<dbReference type="PROSITE" id="PS50823">
    <property type="entry name" value="KH_TYPE_2"/>
    <property type="match status" value="1"/>
</dbReference>
<dbReference type="RefSeq" id="WP_132319216.1">
    <property type="nucleotide sequence ID" value="NZ_FWZT01000009.1"/>
</dbReference>
<keyword evidence="5 6" id="KW-0342">GTP-binding</keyword>
<comment type="subcellular location">
    <subcellularLocation>
        <location evidence="6">Cytoplasm</location>
    </subcellularLocation>
    <subcellularLocation>
        <location evidence="6">Cell membrane</location>
        <topology evidence="6">Peripheral membrane protein</topology>
    </subcellularLocation>
</comment>
<evidence type="ECO:0000259" key="10">
    <source>
        <dbReference type="PROSITE" id="PS51713"/>
    </source>
</evidence>
<evidence type="ECO:0000259" key="9">
    <source>
        <dbReference type="PROSITE" id="PS50823"/>
    </source>
</evidence>
<evidence type="ECO:0000256" key="2">
    <source>
        <dbReference type="ARBA" id="ARBA00020484"/>
    </source>
</evidence>
<dbReference type="Pfam" id="PF01926">
    <property type="entry name" value="MMR_HSR1"/>
    <property type="match status" value="1"/>
</dbReference>
<dbReference type="InterPro" id="IPR009019">
    <property type="entry name" value="KH_sf_prok-type"/>
</dbReference>
<evidence type="ECO:0000313" key="11">
    <source>
        <dbReference type="EMBL" id="SMF30436.1"/>
    </source>
</evidence>
<organism evidence="11 12">
    <name type="scientific">Pseudobacteriovorax antillogorgiicola</name>
    <dbReference type="NCBI Taxonomy" id="1513793"/>
    <lineage>
        <taxon>Bacteria</taxon>
        <taxon>Pseudomonadati</taxon>
        <taxon>Bdellovibrionota</taxon>
        <taxon>Oligoflexia</taxon>
        <taxon>Oligoflexales</taxon>
        <taxon>Pseudobacteriovoracaceae</taxon>
        <taxon>Pseudobacteriovorax</taxon>
    </lineage>
</organism>
<keyword evidence="6" id="KW-0690">Ribosome biogenesis</keyword>
<accession>A0A1Y6C2Q0</accession>
<dbReference type="HAMAP" id="MF_00367">
    <property type="entry name" value="GTPase_Era"/>
    <property type="match status" value="1"/>
</dbReference>
<dbReference type="AlphaFoldDB" id="A0A1Y6C2Q0"/>
<keyword evidence="6" id="KW-1003">Cell membrane</keyword>
<dbReference type="Proteomes" id="UP000192907">
    <property type="component" value="Unassembled WGS sequence"/>
</dbReference>
<feature type="region of interest" description="G4" evidence="7">
    <location>
        <begin position="125"/>
        <end position="128"/>
    </location>
</feature>
<proteinExistence type="inferred from homology"/>
<keyword evidence="6" id="KW-0963">Cytoplasm</keyword>
<dbReference type="EMBL" id="FWZT01000009">
    <property type="protein sequence ID" value="SMF30436.1"/>
    <property type="molecule type" value="Genomic_DNA"/>
</dbReference>
<comment type="subunit">
    <text evidence="6">Monomer.</text>
</comment>
<dbReference type="GO" id="GO:0043024">
    <property type="term" value="F:ribosomal small subunit binding"/>
    <property type="evidence" value="ECO:0007669"/>
    <property type="project" value="TreeGrafter"/>
</dbReference>
<feature type="region of interest" description="G5" evidence="7">
    <location>
        <begin position="169"/>
        <end position="171"/>
    </location>
</feature>
<feature type="binding site" evidence="6">
    <location>
        <begin position="125"/>
        <end position="128"/>
    </location>
    <ligand>
        <name>GTP</name>
        <dbReference type="ChEBI" id="CHEBI:37565"/>
    </ligand>
</feature>
<evidence type="ECO:0000256" key="1">
    <source>
        <dbReference type="ARBA" id="ARBA00007921"/>
    </source>
</evidence>
<evidence type="ECO:0000313" key="12">
    <source>
        <dbReference type="Proteomes" id="UP000192907"/>
    </source>
</evidence>
<dbReference type="PROSITE" id="PS51713">
    <property type="entry name" value="G_ERA"/>
    <property type="match status" value="1"/>
</dbReference>
<evidence type="ECO:0000256" key="8">
    <source>
        <dbReference type="RuleBase" id="RU003761"/>
    </source>
</evidence>
<keyword evidence="6" id="KW-0472">Membrane</keyword>
<reference evidence="12" key="1">
    <citation type="submission" date="2017-04" db="EMBL/GenBank/DDBJ databases">
        <authorList>
            <person name="Varghese N."/>
            <person name="Submissions S."/>
        </authorList>
    </citation>
    <scope>NUCLEOTIDE SEQUENCE [LARGE SCALE GENOMIC DNA]</scope>
    <source>
        <strain evidence="12">RKEM611</strain>
    </source>
</reference>
<dbReference type="InterPro" id="IPR015946">
    <property type="entry name" value="KH_dom-like_a/b"/>
</dbReference>
<comment type="function">
    <text evidence="6">An essential GTPase that binds both GDP and GTP, with rapid nucleotide exchange. Plays a role in 16S rRNA processing and 30S ribosomal subunit biogenesis and possibly also in cell cycle regulation and energy metabolism.</text>
</comment>
<dbReference type="GO" id="GO:0070181">
    <property type="term" value="F:small ribosomal subunit rRNA binding"/>
    <property type="evidence" value="ECO:0007669"/>
    <property type="project" value="UniProtKB-UniRule"/>
</dbReference>
<dbReference type="InterPro" id="IPR005225">
    <property type="entry name" value="Small_GTP-bd"/>
</dbReference>
<comment type="similarity">
    <text evidence="1 6 7 8">Belongs to the TRAFAC class TrmE-Era-EngA-EngB-Septin-like GTPase superfamily. Era GTPase family.</text>
</comment>
<dbReference type="NCBIfam" id="NF000908">
    <property type="entry name" value="PRK00089.1"/>
    <property type="match status" value="1"/>
</dbReference>
<dbReference type="Pfam" id="PF07650">
    <property type="entry name" value="KH_2"/>
    <property type="match status" value="1"/>
</dbReference>
<evidence type="ECO:0000256" key="7">
    <source>
        <dbReference type="PROSITE-ProRule" id="PRU01050"/>
    </source>
</evidence>
<dbReference type="NCBIfam" id="TIGR00436">
    <property type="entry name" value="era"/>
    <property type="match status" value="1"/>
</dbReference>
<dbReference type="NCBIfam" id="TIGR00231">
    <property type="entry name" value="small_GTP"/>
    <property type="match status" value="1"/>
</dbReference>
<dbReference type="GO" id="GO:0005525">
    <property type="term" value="F:GTP binding"/>
    <property type="evidence" value="ECO:0007669"/>
    <property type="project" value="UniProtKB-UniRule"/>
</dbReference>
<dbReference type="Gene3D" id="3.40.50.300">
    <property type="entry name" value="P-loop containing nucleotide triphosphate hydrolases"/>
    <property type="match status" value="1"/>
</dbReference>
<dbReference type="OrthoDB" id="5290574at2"/>
<dbReference type="InterPro" id="IPR006073">
    <property type="entry name" value="GTP-bd"/>
</dbReference>
<dbReference type="GO" id="GO:0003924">
    <property type="term" value="F:GTPase activity"/>
    <property type="evidence" value="ECO:0007669"/>
    <property type="project" value="UniProtKB-UniRule"/>
</dbReference>
<sequence length="315" mass="35588">MSNQQSGYVSLLGRPNAGKSTLLNALVGQKIAGVSSKPQTTRNRILGICNHDQAQILFLDTPGMHRLRKSAKINSLMNQEAWSVIGESDLVLYMIDANIGMEGLDRDFLKSIMKATESPVALVLSKTDRMKKDRIKERSHQVAAQIAEILEEVPEEKRSFLVNPEPIWSSAKNRESLPALLDFICEFLPEAPWMYPEDDLTDRPQRFVVSELIREKTFRLLGEEIPYHTAVRIDKMEFKKNNVSIMASIIVARNSQKGMVIGKQGSKIKEIGIEAREELEKHLDQPVFLDLQVKVDPDWVDDVSLIAEYSSLELS</sequence>
<keyword evidence="12" id="KW-1185">Reference proteome</keyword>
<evidence type="ECO:0000256" key="3">
    <source>
        <dbReference type="ARBA" id="ARBA00022741"/>
    </source>
</evidence>
<dbReference type="PRINTS" id="PR00326">
    <property type="entry name" value="GTP1OBG"/>
</dbReference>
<name>A0A1Y6C2Q0_9BACT</name>
<dbReference type="STRING" id="1513793.SAMN06296036_109170"/>
<dbReference type="Gene3D" id="3.30.300.20">
    <property type="match status" value="1"/>
</dbReference>
<keyword evidence="4 6" id="KW-0694">RNA-binding</keyword>
<dbReference type="SUPFAM" id="SSF54814">
    <property type="entry name" value="Prokaryotic type KH domain (KH-domain type II)"/>
    <property type="match status" value="1"/>
</dbReference>
<gene>
    <name evidence="6" type="primary">era</name>
    <name evidence="11" type="ORF">SAMN06296036_109170</name>
</gene>
<feature type="region of interest" description="G1" evidence="7">
    <location>
        <begin position="13"/>
        <end position="20"/>
    </location>
</feature>
<dbReference type="GO" id="GO:0005886">
    <property type="term" value="C:plasma membrane"/>
    <property type="evidence" value="ECO:0007669"/>
    <property type="project" value="UniProtKB-SubCell"/>
</dbReference>
<dbReference type="PANTHER" id="PTHR42698:SF1">
    <property type="entry name" value="GTPASE ERA, MITOCHONDRIAL"/>
    <property type="match status" value="1"/>
</dbReference>
<evidence type="ECO:0000256" key="5">
    <source>
        <dbReference type="ARBA" id="ARBA00023134"/>
    </source>
</evidence>
<evidence type="ECO:0000256" key="4">
    <source>
        <dbReference type="ARBA" id="ARBA00022884"/>
    </source>
</evidence>
<keyword evidence="6" id="KW-0699">rRNA-binding</keyword>
<feature type="region of interest" description="G2" evidence="7">
    <location>
        <begin position="39"/>
        <end position="43"/>
    </location>
</feature>
<feature type="binding site" evidence="6">
    <location>
        <begin position="13"/>
        <end position="20"/>
    </location>
    <ligand>
        <name>GTP</name>
        <dbReference type="ChEBI" id="CHEBI:37565"/>
    </ligand>
</feature>
<evidence type="ECO:0000256" key="6">
    <source>
        <dbReference type="HAMAP-Rule" id="MF_00367"/>
    </source>
</evidence>
<feature type="domain" description="Era-type G" evidence="10">
    <location>
        <begin position="5"/>
        <end position="190"/>
    </location>
</feature>
<dbReference type="SUPFAM" id="SSF52540">
    <property type="entry name" value="P-loop containing nucleoside triphosphate hydrolases"/>
    <property type="match status" value="1"/>
</dbReference>
<dbReference type="GO" id="GO:0005829">
    <property type="term" value="C:cytosol"/>
    <property type="evidence" value="ECO:0007669"/>
    <property type="project" value="TreeGrafter"/>
</dbReference>
<protein>
    <recommendedName>
        <fullName evidence="2 6">GTPase Era</fullName>
    </recommendedName>
</protein>
<dbReference type="CDD" id="cd04163">
    <property type="entry name" value="Era"/>
    <property type="match status" value="1"/>
</dbReference>
<dbReference type="InterPro" id="IPR030388">
    <property type="entry name" value="G_ERA_dom"/>
</dbReference>
<dbReference type="PANTHER" id="PTHR42698">
    <property type="entry name" value="GTPASE ERA"/>
    <property type="match status" value="1"/>
</dbReference>
<dbReference type="InterPro" id="IPR005662">
    <property type="entry name" value="GTPase_Era-like"/>
</dbReference>
<feature type="binding site" evidence="6">
    <location>
        <begin position="60"/>
        <end position="64"/>
    </location>
    <ligand>
        <name>GTP</name>
        <dbReference type="ChEBI" id="CHEBI:37565"/>
    </ligand>
</feature>
<dbReference type="InterPro" id="IPR004044">
    <property type="entry name" value="KH_dom_type_2"/>
</dbReference>
<dbReference type="GO" id="GO:0000028">
    <property type="term" value="P:ribosomal small subunit assembly"/>
    <property type="evidence" value="ECO:0007669"/>
    <property type="project" value="TreeGrafter"/>
</dbReference>